<name>B4SNJ5_STRM5</name>
<dbReference type="STRING" id="391008.Smal_2520"/>
<dbReference type="AlphaFoldDB" id="B4SNJ5"/>
<evidence type="ECO:0000313" key="2">
    <source>
        <dbReference type="Proteomes" id="UP000001867"/>
    </source>
</evidence>
<dbReference type="KEGG" id="smt:Smal_2520"/>
<proteinExistence type="predicted"/>
<organism evidence="1 2">
    <name type="scientific">Stenotrophomonas maltophilia (strain R551-3)</name>
    <dbReference type="NCBI Taxonomy" id="391008"/>
    <lineage>
        <taxon>Bacteria</taxon>
        <taxon>Pseudomonadati</taxon>
        <taxon>Pseudomonadota</taxon>
        <taxon>Gammaproteobacteria</taxon>
        <taxon>Lysobacterales</taxon>
        <taxon>Lysobacteraceae</taxon>
        <taxon>Stenotrophomonas</taxon>
        <taxon>Stenotrophomonas maltophilia group</taxon>
    </lineage>
</organism>
<gene>
    <name evidence="1" type="ordered locus">Smal_2520</name>
</gene>
<dbReference type="HOGENOM" id="CLU_2132162_0_0_6"/>
<reference evidence="1 2" key="1">
    <citation type="submission" date="2008-06" db="EMBL/GenBank/DDBJ databases">
        <title>Complete sequence of Stenotrophomonas maltophilia R551-3.</title>
        <authorList>
            <consortium name="US DOE Joint Genome Institute"/>
            <person name="Lucas S."/>
            <person name="Copeland A."/>
            <person name="Lapidus A."/>
            <person name="Glavina del Rio T."/>
            <person name="Dalin E."/>
            <person name="Tice H."/>
            <person name="Pitluck S."/>
            <person name="Chain P."/>
            <person name="Malfatti S."/>
            <person name="Shin M."/>
            <person name="Vergez L."/>
            <person name="Lang D."/>
            <person name="Schmutz J."/>
            <person name="Larimer F."/>
            <person name="Land M."/>
            <person name="Hauser L."/>
            <person name="Kyrpides N."/>
            <person name="Mikhailova N."/>
            <person name="Taghavi S."/>
            <person name="Monchy S."/>
            <person name="Newman L."/>
            <person name="Vangronsveld J."/>
            <person name="van der Lelie D."/>
            <person name="Richardson P."/>
        </authorList>
    </citation>
    <scope>NUCLEOTIDE SEQUENCE [LARGE SCALE GENOMIC DNA]</scope>
    <source>
        <strain evidence="1 2">R551-3</strain>
    </source>
</reference>
<accession>B4SNJ5</accession>
<evidence type="ECO:0000313" key="1">
    <source>
        <dbReference type="EMBL" id="ACF52220.1"/>
    </source>
</evidence>
<dbReference type="eggNOG" id="ENOG5031D3X">
    <property type="taxonomic scope" value="Bacteria"/>
</dbReference>
<protein>
    <submittedName>
        <fullName evidence="1">Uncharacterized protein</fullName>
    </submittedName>
</protein>
<dbReference type="EMBL" id="CP001111">
    <property type="protein sequence ID" value="ACF52220.1"/>
    <property type="molecule type" value="Genomic_DNA"/>
</dbReference>
<dbReference type="RefSeq" id="WP_012511501.1">
    <property type="nucleotide sequence ID" value="NC_011071.1"/>
</dbReference>
<sequence>MSKTEALLSKLVERINAAPDRKPALYAVPNKRSPHFDAVARESHIRMIRSLAKAYRHFGVQIIIDQATIGHASIEDLGDDALIALHRDLDRARECIRDDVSFEEAGLIRHSFD</sequence>
<dbReference type="Proteomes" id="UP000001867">
    <property type="component" value="Chromosome"/>
</dbReference>